<dbReference type="AlphaFoldDB" id="A0A0D3KXH5"/>
<sequence length="187" mass="20300">DADPFHLFPLVEAEMWLRAAAVYKPRAALSEAIATRGRRAAEKLISEMEAHEEREGRDPAALSRSPLAELWEEGEEGEEGDSDSDAEQPTALAEHTGGGGERGLASEWWAGAREARLRPMAPPLPSAEPRALDLGCVSPQAELQAWRAAARRAAALAANVAADERAAAAAAMRREEEEREASRRRKE</sequence>
<reference evidence="3" key="1">
    <citation type="journal article" date="2013" name="Nature">
        <title>Pan genome of the phytoplankton Emiliania underpins its global distribution.</title>
        <authorList>
            <person name="Read B.A."/>
            <person name="Kegel J."/>
            <person name="Klute M.J."/>
            <person name="Kuo A."/>
            <person name="Lefebvre S.C."/>
            <person name="Maumus F."/>
            <person name="Mayer C."/>
            <person name="Miller J."/>
            <person name="Monier A."/>
            <person name="Salamov A."/>
            <person name="Young J."/>
            <person name="Aguilar M."/>
            <person name="Claverie J.M."/>
            <person name="Frickenhaus S."/>
            <person name="Gonzalez K."/>
            <person name="Herman E.K."/>
            <person name="Lin Y.C."/>
            <person name="Napier J."/>
            <person name="Ogata H."/>
            <person name="Sarno A.F."/>
            <person name="Shmutz J."/>
            <person name="Schroeder D."/>
            <person name="de Vargas C."/>
            <person name="Verret F."/>
            <person name="von Dassow P."/>
            <person name="Valentin K."/>
            <person name="Van de Peer Y."/>
            <person name="Wheeler G."/>
            <person name="Dacks J.B."/>
            <person name="Delwiche C.F."/>
            <person name="Dyhrman S.T."/>
            <person name="Glockner G."/>
            <person name="John U."/>
            <person name="Richards T."/>
            <person name="Worden A.Z."/>
            <person name="Zhang X."/>
            <person name="Grigoriev I.V."/>
            <person name="Allen A.E."/>
            <person name="Bidle K."/>
            <person name="Borodovsky M."/>
            <person name="Bowler C."/>
            <person name="Brownlee C."/>
            <person name="Cock J.M."/>
            <person name="Elias M."/>
            <person name="Gladyshev V.N."/>
            <person name="Groth M."/>
            <person name="Guda C."/>
            <person name="Hadaegh A."/>
            <person name="Iglesias-Rodriguez M.D."/>
            <person name="Jenkins J."/>
            <person name="Jones B.M."/>
            <person name="Lawson T."/>
            <person name="Leese F."/>
            <person name="Lindquist E."/>
            <person name="Lobanov A."/>
            <person name="Lomsadze A."/>
            <person name="Malik S.B."/>
            <person name="Marsh M.E."/>
            <person name="Mackinder L."/>
            <person name="Mock T."/>
            <person name="Mueller-Roeber B."/>
            <person name="Pagarete A."/>
            <person name="Parker M."/>
            <person name="Probert I."/>
            <person name="Quesneville H."/>
            <person name="Raines C."/>
            <person name="Rensing S.A."/>
            <person name="Riano-Pachon D.M."/>
            <person name="Richier S."/>
            <person name="Rokitta S."/>
            <person name="Shiraiwa Y."/>
            <person name="Soanes D.M."/>
            <person name="van der Giezen M."/>
            <person name="Wahlund T.M."/>
            <person name="Williams B."/>
            <person name="Wilson W."/>
            <person name="Wolfe G."/>
            <person name="Wurch L.L."/>
        </authorList>
    </citation>
    <scope>NUCLEOTIDE SEQUENCE</scope>
</reference>
<feature type="compositionally biased region" description="Basic and acidic residues" evidence="1">
    <location>
        <begin position="44"/>
        <end position="58"/>
    </location>
</feature>
<dbReference type="HOGENOM" id="CLU_1451301_0_0_1"/>
<evidence type="ECO:0000313" key="3">
    <source>
        <dbReference type="Proteomes" id="UP000013827"/>
    </source>
</evidence>
<reference evidence="2" key="2">
    <citation type="submission" date="2024-10" db="UniProtKB">
        <authorList>
            <consortium name="EnsemblProtists"/>
        </authorList>
    </citation>
    <scope>IDENTIFICATION</scope>
</reference>
<feature type="region of interest" description="Disordered" evidence="1">
    <location>
        <begin position="44"/>
        <end position="107"/>
    </location>
</feature>
<dbReference type="KEGG" id="ehx:EMIHUDRAFT_125540"/>
<evidence type="ECO:0000256" key="1">
    <source>
        <dbReference type="SAM" id="MobiDB-lite"/>
    </source>
</evidence>
<accession>A0A0D3KXH5</accession>
<name>A0A0D3KXH5_EMIH1</name>
<evidence type="ECO:0000313" key="2">
    <source>
        <dbReference type="EnsemblProtists" id="EOD40460"/>
    </source>
</evidence>
<dbReference type="Proteomes" id="UP000013827">
    <property type="component" value="Unassembled WGS sequence"/>
</dbReference>
<feature type="compositionally biased region" description="Acidic residues" evidence="1">
    <location>
        <begin position="70"/>
        <end position="86"/>
    </location>
</feature>
<dbReference type="PaxDb" id="2903-EOD40460"/>
<dbReference type="GeneID" id="17285732"/>
<organism evidence="2 3">
    <name type="scientific">Emiliania huxleyi (strain CCMP1516)</name>
    <dbReference type="NCBI Taxonomy" id="280463"/>
    <lineage>
        <taxon>Eukaryota</taxon>
        <taxon>Haptista</taxon>
        <taxon>Haptophyta</taxon>
        <taxon>Prymnesiophyceae</taxon>
        <taxon>Isochrysidales</taxon>
        <taxon>Noelaerhabdaceae</taxon>
        <taxon>Emiliania</taxon>
    </lineage>
</organism>
<dbReference type="RefSeq" id="XP_005792889.1">
    <property type="nucleotide sequence ID" value="XM_005792832.1"/>
</dbReference>
<protein>
    <submittedName>
        <fullName evidence="2">Uncharacterized protein</fullName>
    </submittedName>
</protein>
<keyword evidence="3" id="KW-1185">Reference proteome</keyword>
<dbReference type="EnsemblProtists" id="EOD40460">
    <property type="protein sequence ID" value="EOD40460"/>
    <property type="gene ID" value="EMIHUDRAFT_125540"/>
</dbReference>
<proteinExistence type="predicted"/>